<dbReference type="PANTHER" id="PTHR21678:SF0">
    <property type="entry name" value="C3H1-TYPE DOMAIN-CONTAINING PROTEIN"/>
    <property type="match status" value="1"/>
</dbReference>
<dbReference type="InParanoid" id="A0A3R7CDF6"/>
<protein>
    <submittedName>
        <fullName evidence="2">Coiled-coil domain-containing protein r3hcc1l</fullName>
    </submittedName>
</protein>
<proteinExistence type="predicted"/>
<dbReference type="InterPro" id="IPR039884">
    <property type="entry name" value="R3HC1/R3HCL"/>
</dbReference>
<evidence type="ECO:0000256" key="1">
    <source>
        <dbReference type="SAM" id="MobiDB-lite"/>
    </source>
</evidence>
<feature type="region of interest" description="Disordered" evidence="1">
    <location>
        <begin position="220"/>
        <end position="240"/>
    </location>
</feature>
<gene>
    <name evidence="2" type="ORF">CSKR_112692</name>
</gene>
<evidence type="ECO:0000313" key="2">
    <source>
        <dbReference type="EMBL" id="KAG5450483.1"/>
    </source>
</evidence>
<dbReference type="EMBL" id="NIRI02000042">
    <property type="protein sequence ID" value="KAG5450483.1"/>
    <property type="molecule type" value="Genomic_DNA"/>
</dbReference>
<dbReference type="Proteomes" id="UP000286415">
    <property type="component" value="Unassembled WGS sequence"/>
</dbReference>
<keyword evidence="3" id="KW-1185">Reference proteome</keyword>
<dbReference type="Gene3D" id="3.30.70.330">
    <property type="match status" value="1"/>
</dbReference>
<accession>A0A3R7CDF6</accession>
<sequence length="509" mass="56525">MRHCQVAHAQTEEVEEQRSGSNHGPSGQWIRALTTEPFRPRLCFQQPYGQRITSRHLKSGVQNRRHNNHSAVTPFRCLTAMPPEGNTRAGLPTGCPSLDRGTRKAEVGFEPRVFRTDHLSGNHSPYMCKHQPGGSKATGCPSLDRGTRKAEVGFEPRVFRKPDKALYRPPPLRTSTDSPRLSVMKSDEIRNTSCEEPPRNVSGDSESIQTLLKALSISGGSQDQEDVANKHGGAVTNGRSAVIPPAKGASLTGSREPAIDYKNFGHVLELYNFRKELNSADLQAELAGFEDSGFYLKWVDDTHCLAVFSSKSEADRALSQISGLLVEARQFKDASLESKLKLAKSPGDWAMPYKKRPPTNSSTAHRLILGHLSLRSTATKSPQELEKEKRDKEALQEARGKQSKWCLYDDCFQCISDYSFVQLSNQGTRWPKWLEREFTDPNVRGSNPTSASRFPLSRLGKPDSIPALMQPSGGMAVRHRKGATTERFFSSNHPMVIGINADKVFRTAK</sequence>
<comment type="caution">
    <text evidence="2">The sequence shown here is derived from an EMBL/GenBank/DDBJ whole genome shotgun (WGS) entry which is preliminary data.</text>
</comment>
<feature type="region of interest" description="Disordered" evidence="1">
    <location>
        <begin position="1"/>
        <end position="28"/>
    </location>
</feature>
<reference evidence="2 3" key="1">
    <citation type="journal article" date="2018" name="Biotechnol. Adv.">
        <title>Improved genomic resources and new bioinformatic workflow for the carcinogenic parasite Clonorchis sinensis: Biotechnological implications.</title>
        <authorList>
            <person name="Wang D."/>
            <person name="Korhonen P.K."/>
            <person name="Gasser R.B."/>
            <person name="Young N.D."/>
        </authorList>
    </citation>
    <scope>NUCLEOTIDE SEQUENCE [LARGE SCALE GENOMIC DNA]</scope>
    <source>
        <strain evidence="2">Cs-k2</strain>
    </source>
</reference>
<name>A0A3R7CDF6_CLOSI</name>
<evidence type="ECO:0000313" key="3">
    <source>
        <dbReference type="Proteomes" id="UP000286415"/>
    </source>
</evidence>
<dbReference type="PANTHER" id="PTHR21678">
    <property type="entry name" value="GROWTH INHIBITION AND DIFFERENTIATION RELATED PROTEIN 88"/>
    <property type="match status" value="1"/>
</dbReference>
<feature type="region of interest" description="Disordered" evidence="1">
    <location>
        <begin position="127"/>
        <end position="148"/>
    </location>
</feature>
<dbReference type="AlphaFoldDB" id="A0A3R7CDF6"/>
<dbReference type="OrthoDB" id="5418203at2759"/>
<dbReference type="InterPro" id="IPR012677">
    <property type="entry name" value="Nucleotide-bd_a/b_plait_sf"/>
</dbReference>
<reference evidence="2 3" key="2">
    <citation type="journal article" date="2021" name="Genomics">
        <title>High-quality reference genome for Clonorchis sinensis.</title>
        <authorList>
            <person name="Young N.D."/>
            <person name="Stroehlein A.J."/>
            <person name="Kinkar L."/>
            <person name="Wang T."/>
            <person name="Sohn W.M."/>
            <person name="Chang B.C.H."/>
            <person name="Kaur P."/>
            <person name="Weisz D."/>
            <person name="Dudchenko O."/>
            <person name="Aiden E.L."/>
            <person name="Korhonen P.K."/>
            <person name="Gasser R.B."/>
        </authorList>
    </citation>
    <scope>NUCLEOTIDE SEQUENCE [LARGE SCALE GENOMIC DNA]</scope>
    <source>
        <strain evidence="2">Cs-k2</strain>
    </source>
</reference>
<organism evidence="2 3">
    <name type="scientific">Clonorchis sinensis</name>
    <name type="common">Chinese liver fluke</name>
    <dbReference type="NCBI Taxonomy" id="79923"/>
    <lineage>
        <taxon>Eukaryota</taxon>
        <taxon>Metazoa</taxon>
        <taxon>Spiralia</taxon>
        <taxon>Lophotrochozoa</taxon>
        <taxon>Platyhelminthes</taxon>
        <taxon>Trematoda</taxon>
        <taxon>Digenea</taxon>
        <taxon>Opisthorchiida</taxon>
        <taxon>Opisthorchiata</taxon>
        <taxon>Opisthorchiidae</taxon>
        <taxon>Clonorchis</taxon>
    </lineage>
</organism>